<sequence length="290" mass="33009">MTGQDHIDLASFSYTSSFERNLEDTNIESAIQEWNINLDLPLVLDKKNALIFGLSANRINVDLSPSPSPETNLYGINLRLGWNTTFNEKWSGTFVLIPKVASDFSTGFRKGNQIGAVALLTRTKTNRLKYLYGLYGNTEEFGLLLVPIVGMYYKSASDLFEADIFLPVRVDLNYSLNSVISAGMRFDGLGSSFSIQKEGFNDHYVTRASNELYLYGQLKITPSLLLRGKFGYSFFRNFKVYNNEDKIDLSLVGIFFGNDREILNQDLNDSFQFKFEMVYRFNLVKNNPKP</sequence>
<dbReference type="InterPro" id="IPR046235">
    <property type="entry name" value="DUF6268"/>
</dbReference>
<evidence type="ECO:0000313" key="2">
    <source>
        <dbReference type="EMBL" id="QBA64137.1"/>
    </source>
</evidence>
<accession>A0A411E998</accession>
<reference evidence="2 3" key="1">
    <citation type="submission" date="2019-01" db="EMBL/GenBank/DDBJ databases">
        <title>Muriicola soli sp. nov., isolated from soil.</title>
        <authorList>
            <person name="Kang H.J."/>
            <person name="Kim S.B."/>
        </authorList>
    </citation>
    <scope>NUCLEOTIDE SEQUENCE [LARGE SCALE GENOMIC DNA]</scope>
    <source>
        <strain evidence="2 3">MMS17-SY002</strain>
    </source>
</reference>
<gene>
    <name evidence="2" type="ORF">EQY75_06080</name>
</gene>
<dbReference type="AlphaFoldDB" id="A0A411E998"/>
<organism evidence="2 3">
    <name type="scientific">Muriicola soli</name>
    <dbReference type="NCBI Taxonomy" id="2507538"/>
    <lineage>
        <taxon>Bacteria</taxon>
        <taxon>Pseudomonadati</taxon>
        <taxon>Bacteroidota</taxon>
        <taxon>Flavobacteriia</taxon>
        <taxon>Flavobacteriales</taxon>
        <taxon>Flavobacteriaceae</taxon>
        <taxon>Muriicola</taxon>
    </lineage>
</organism>
<protein>
    <recommendedName>
        <fullName evidence="1">DUF6268 domain-containing protein</fullName>
    </recommendedName>
</protein>
<dbReference type="Proteomes" id="UP000290889">
    <property type="component" value="Chromosome"/>
</dbReference>
<dbReference type="EMBL" id="CP035544">
    <property type="protein sequence ID" value="QBA64137.1"/>
    <property type="molecule type" value="Genomic_DNA"/>
</dbReference>
<name>A0A411E998_9FLAO</name>
<evidence type="ECO:0000313" key="3">
    <source>
        <dbReference type="Proteomes" id="UP000290889"/>
    </source>
</evidence>
<dbReference type="Pfam" id="PF19783">
    <property type="entry name" value="DUF6268"/>
    <property type="match status" value="1"/>
</dbReference>
<dbReference type="RefSeq" id="WP_129603796.1">
    <property type="nucleotide sequence ID" value="NZ_CP035544.1"/>
</dbReference>
<dbReference type="KEGG" id="mur:EQY75_06080"/>
<dbReference type="OrthoDB" id="1488805at2"/>
<keyword evidence="3" id="KW-1185">Reference proteome</keyword>
<evidence type="ECO:0000259" key="1">
    <source>
        <dbReference type="Pfam" id="PF19783"/>
    </source>
</evidence>
<proteinExistence type="predicted"/>
<feature type="domain" description="DUF6268" evidence="1">
    <location>
        <begin position="62"/>
        <end position="240"/>
    </location>
</feature>